<gene>
    <name evidence="2" type="ORF">SAMN02746041_03280</name>
</gene>
<dbReference type="STRING" id="1121390.SAMN02746041_03280"/>
<accession>A0A1W1XX90</accession>
<dbReference type="AlphaFoldDB" id="A0A1W1XX90"/>
<evidence type="ECO:0000313" key="2">
    <source>
        <dbReference type="EMBL" id="SMC28553.1"/>
    </source>
</evidence>
<dbReference type="Proteomes" id="UP000192783">
    <property type="component" value="Unassembled WGS sequence"/>
</dbReference>
<proteinExistence type="predicted"/>
<protein>
    <submittedName>
        <fullName evidence="2">Conjugative transfer pilus assembly protein TraH</fullName>
    </submittedName>
</protein>
<reference evidence="2 3" key="1">
    <citation type="submission" date="2017-04" db="EMBL/GenBank/DDBJ databases">
        <authorList>
            <person name="Afonso C.L."/>
            <person name="Miller P.J."/>
            <person name="Scott M.A."/>
            <person name="Spackman E."/>
            <person name="Goraichik I."/>
            <person name="Dimitrov K.M."/>
            <person name="Suarez D.L."/>
            <person name="Swayne D.E."/>
        </authorList>
    </citation>
    <scope>NUCLEOTIDE SEQUENCE [LARGE SCALE GENOMIC DNA]</scope>
    <source>
        <strain evidence="2 3">DSM 13146</strain>
    </source>
</reference>
<name>A0A1W1XX90_9BACT</name>
<feature type="signal peptide" evidence="1">
    <location>
        <begin position="1"/>
        <end position="25"/>
    </location>
</feature>
<feature type="chain" id="PRO_5013139642" evidence="1">
    <location>
        <begin position="26"/>
        <end position="464"/>
    </location>
</feature>
<dbReference type="InterPro" id="IPR010927">
    <property type="entry name" value="T4SS_TraH"/>
</dbReference>
<organism evidence="2 3">
    <name type="scientific">Desulfacinum hydrothermale DSM 13146</name>
    <dbReference type="NCBI Taxonomy" id="1121390"/>
    <lineage>
        <taxon>Bacteria</taxon>
        <taxon>Pseudomonadati</taxon>
        <taxon>Thermodesulfobacteriota</taxon>
        <taxon>Syntrophobacteria</taxon>
        <taxon>Syntrophobacterales</taxon>
        <taxon>Syntrophobacteraceae</taxon>
        <taxon>Desulfacinum</taxon>
    </lineage>
</organism>
<evidence type="ECO:0000313" key="3">
    <source>
        <dbReference type="Proteomes" id="UP000192783"/>
    </source>
</evidence>
<dbReference type="RefSeq" id="WP_170920690.1">
    <property type="nucleotide sequence ID" value="NZ_FWXF01000039.1"/>
</dbReference>
<sequence length="464" mass="50362">MFRVLHIIVCLSVVLTASFSFPVRAGSLEDALNSMFSTAAGEPQVYESQRRGGLVGGYFSAKAPVKSINVINFAAPRIDAGCGGIDMFFGSFSFLNAQELQQLIRAIGANAVGYAFKSAIQAMCGHCAAVLNDLEAKINALNRNLKNTCSLAHMVVDTFNPISTKNKADETGNLIKASKNTVSDVFESIMGLFSNPQSSIEDSPEANPNAGNLIWKALWETGAAGIIGDPRSAYSPRNSAALQMAQYLMSMTGTVIVPVTPDPNTTDCSGSERCSVRAVPFGPILSFRALVDGSDEYPNATYYRCDNTDGPMSCQHITEAAFTFEGIKQWVDTELDAIISATSNGVELTGQQQYLISIIPLPILRYLMDVQSDAAMMSYVKQFALDMIVDSVAVNLGHAIIMAAQNAFNGVDDVSIPQSYYVNLDSLRKEVSKYERSMQDRLKINNELEAMVRNLRANQITPIR</sequence>
<dbReference type="Pfam" id="PF06122">
    <property type="entry name" value="TraH"/>
    <property type="match status" value="1"/>
</dbReference>
<evidence type="ECO:0000256" key="1">
    <source>
        <dbReference type="SAM" id="SignalP"/>
    </source>
</evidence>
<keyword evidence="3" id="KW-1185">Reference proteome</keyword>
<dbReference type="EMBL" id="FWXF01000039">
    <property type="protein sequence ID" value="SMC28553.1"/>
    <property type="molecule type" value="Genomic_DNA"/>
</dbReference>
<keyword evidence="1" id="KW-0732">Signal</keyword>